<protein>
    <recommendedName>
        <fullName evidence="3">Transposase Tc1-like domain-containing protein</fullName>
    </recommendedName>
</protein>
<dbReference type="Proteomes" id="UP000499080">
    <property type="component" value="Unassembled WGS sequence"/>
</dbReference>
<accession>A0A4Y2THZ8</accession>
<evidence type="ECO:0000313" key="1">
    <source>
        <dbReference type="EMBL" id="GBN99086.1"/>
    </source>
</evidence>
<proteinExistence type="predicted"/>
<evidence type="ECO:0000313" key="2">
    <source>
        <dbReference type="Proteomes" id="UP000499080"/>
    </source>
</evidence>
<comment type="caution">
    <text evidence="1">The sequence shown here is derived from an EMBL/GenBank/DDBJ whole genome shotgun (WGS) entry which is preliminary data.</text>
</comment>
<evidence type="ECO:0008006" key="3">
    <source>
        <dbReference type="Google" id="ProtNLM"/>
    </source>
</evidence>
<dbReference type="EMBL" id="BGPR01028129">
    <property type="protein sequence ID" value="GBN99086.1"/>
    <property type="molecule type" value="Genomic_DNA"/>
</dbReference>
<reference evidence="1 2" key="1">
    <citation type="journal article" date="2019" name="Sci. Rep.">
        <title>Orb-weaving spider Araneus ventricosus genome elucidates the spidroin gene catalogue.</title>
        <authorList>
            <person name="Kono N."/>
            <person name="Nakamura H."/>
            <person name="Ohtoshi R."/>
            <person name="Moran D.A.P."/>
            <person name="Shinohara A."/>
            <person name="Yoshida Y."/>
            <person name="Fujiwara M."/>
            <person name="Mori M."/>
            <person name="Tomita M."/>
            <person name="Arakawa K."/>
        </authorList>
    </citation>
    <scope>NUCLEOTIDE SEQUENCE [LARGE SCALE GENOMIC DNA]</scope>
</reference>
<organism evidence="1 2">
    <name type="scientific">Araneus ventricosus</name>
    <name type="common">Orbweaver spider</name>
    <name type="synonym">Epeira ventricosa</name>
    <dbReference type="NCBI Taxonomy" id="182803"/>
    <lineage>
        <taxon>Eukaryota</taxon>
        <taxon>Metazoa</taxon>
        <taxon>Ecdysozoa</taxon>
        <taxon>Arthropoda</taxon>
        <taxon>Chelicerata</taxon>
        <taxon>Arachnida</taxon>
        <taxon>Araneae</taxon>
        <taxon>Araneomorphae</taxon>
        <taxon>Entelegynae</taxon>
        <taxon>Araneoidea</taxon>
        <taxon>Araneidae</taxon>
        <taxon>Araneus</taxon>
    </lineage>
</organism>
<gene>
    <name evidence="1" type="ORF">AVEN_192165_1</name>
</gene>
<dbReference type="AlphaFoldDB" id="A0A4Y2THZ8"/>
<keyword evidence="2" id="KW-1185">Reference proteome</keyword>
<sequence length="117" mass="13520">MCGRKTILNNRDRRSMKRLAKSYRQKSPLELTNNFYKGRKTISTCTMRRELKVMGLKSLSAARKSLVTATNRKRDRNLPRNVEIRPLINDNKSYGQMNPYLLSSNTMVASGLEEEAH</sequence>
<name>A0A4Y2THZ8_ARAVE</name>